<feature type="domain" description="G5" evidence="3">
    <location>
        <begin position="146"/>
        <end position="226"/>
    </location>
</feature>
<dbReference type="SUPFAM" id="SSF50685">
    <property type="entry name" value="Barwin-like endoglucanases"/>
    <property type="match status" value="1"/>
</dbReference>
<keyword evidence="2" id="KW-1133">Transmembrane helix</keyword>
<dbReference type="HOGENOM" id="CLU_036884_0_1_9"/>
<dbReference type="EMBL" id="CP000724">
    <property type="protein sequence ID" value="ABR46375.1"/>
    <property type="molecule type" value="Genomic_DNA"/>
</dbReference>
<dbReference type="InterPro" id="IPR011098">
    <property type="entry name" value="G5_dom"/>
</dbReference>
<feature type="transmembrane region" description="Helical" evidence="2">
    <location>
        <begin position="15"/>
        <end position="34"/>
    </location>
</feature>
<keyword evidence="2" id="KW-0472">Membrane</keyword>
<proteinExistence type="predicted"/>
<evidence type="ECO:0000256" key="2">
    <source>
        <dbReference type="SAM" id="Phobius"/>
    </source>
</evidence>
<evidence type="ECO:0000259" key="3">
    <source>
        <dbReference type="PROSITE" id="PS51109"/>
    </source>
</evidence>
<sequence length="343" mass="37644">MESHQSSKRLLNSKVIIAAIVGSLLLILVGTISLHKTVVVAIEGQEIQVSTLASTVEGVLRKEGIEIGEADRTVPELNQRVKDGERIVIHRAYEIQLIESGNTQSIITAVETVKSLLQSLNIELQDMDIVEPPLGVSIGEGDTVKITRVTEELTAETQEIPYQTVIKHNNEMDYGKMNQLQEGKPGLQEVKIAIRYEDGEEVERSIIEEYVTTEAVNEIMERGTANLIATSRGNSRYTKALTMTATAYDAGYESTGKRPGDQYYGVTRSGTQVRPGVVAVDPNVIPLGTKLYIESTDGTGNYGYASAEDTGGAIKGNKIDLYYESRSEALRFGRRTVKVYVLE</sequence>
<dbReference type="GO" id="GO:0009254">
    <property type="term" value="P:peptidoglycan turnover"/>
    <property type="evidence" value="ECO:0007669"/>
    <property type="project" value="InterPro"/>
</dbReference>
<organism evidence="4 5">
    <name type="scientific">Alkaliphilus metalliredigens (strain QYMF)</name>
    <dbReference type="NCBI Taxonomy" id="293826"/>
    <lineage>
        <taxon>Bacteria</taxon>
        <taxon>Bacillati</taxon>
        <taxon>Bacillota</taxon>
        <taxon>Clostridia</taxon>
        <taxon>Peptostreptococcales</taxon>
        <taxon>Natronincolaceae</taxon>
        <taxon>Alkaliphilus</taxon>
    </lineage>
</organism>
<dbReference type="RefSeq" id="WP_011971284.1">
    <property type="nucleotide sequence ID" value="NC_009633.1"/>
</dbReference>
<dbReference type="eggNOG" id="COG3583">
    <property type="taxonomic scope" value="Bacteria"/>
</dbReference>
<dbReference type="STRING" id="293826.Amet_0136"/>
<dbReference type="eggNOG" id="COG3584">
    <property type="taxonomic scope" value="Bacteria"/>
</dbReference>
<dbReference type="AlphaFoldDB" id="A6TJK7"/>
<name>A6TJK7_ALKMQ</name>
<dbReference type="CDD" id="cd22786">
    <property type="entry name" value="DPBB_YuiC-like"/>
    <property type="match status" value="1"/>
</dbReference>
<accession>A6TJK7</accession>
<dbReference type="InterPro" id="IPR051933">
    <property type="entry name" value="Resuscitation_pf_RpfB"/>
</dbReference>
<evidence type="ECO:0000313" key="5">
    <source>
        <dbReference type="Proteomes" id="UP000001572"/>
    </source>
</evidence>
<dbReference type="Gene3D" id="2.20.230.10">
    <property type="entry name" value="Resuscitation-promoting factor rpfb"/>
    <property type="match status" value="1"/>
</dbReference>
<dbReference type="Gene3D" id="2.40.40.10">
    <property type="entry name" value="RlpA-like domain"/>
    <property type="match status" value="1"/>
</dbReference>
<dbReference type="PROSITE" id="PS51109">
    <property type="entry name" value="G5"/>
    <property type="match status" value="1"/>
</dbReference>
<dbReference type="PANTHER" id="PTHR39160">
    <property type="entry name" value="CELL WALL-BINDING PROTEIN YOCH"/>
    <property type="match status" value="1"/>
</dbReference>
<dbReference type="KEGG" id="amt:Amet_0136"/>
<gene>
    <name evidence="4" type="ordered locus">Amet_0136</name>
</gene>
<keyword evidence="5" id="KW-1185">Reference proteome</keyword>
<reference evidence="5" key="1">
    <citation type="journal article" date="2016" name="Genome Announc.">
        <title>Complete genome sequence of Alkaliphilus metalliredigens strain QYMF, an alkaliphilic and metal-reducing bacterium isolated from borax-contaminated leachate ponds.</title>
        <authorList>
            <person name="Hwang C."/>
            <person name="Copeland A."/>
            <person name="Lucas S."/>
            <person name="Lapidus A."/>
            <person name="Barry K."/>
            <person name="Detter J.C."/>
            <person name="Glavina Del Rio T."/>
            <person name="Hammon N."/>
            <person name="Israni S."/>
            <person name="Dalin E."/>
            <person name="Tice H."/>
            <person name="Pitluck S."/>
            <person name="Chertkov O."/>
            <person name="Brettin T."/>
            <person name="Bruce D."/>
            <person name="Han C."/>
            <person name="Schmutz J."/>
            <person name="Larimer F."/>
            <person name="Land M.L."/>
            <person name="Hauser L."/>
            <person name="Kyrpides N."/>
            <person name="Mikhailova N."/>
            <person name="Ye Q."/>
            <person name="Zhou J."/>
            <person name="Richardson P."/>
            <person name="Fields M.W."/>
        </authorList>
    </citation>
    <scope>NUCLEOTIDE SEQUENCE [LARGE SCALE GENOMIC DNA]</scope>
    <source>
        <strain evidence="5">QYMF</strain>
    </source>
</reference>
<dbReference type="GO" id="GO:0019867">
    <property type="term" value="C:outer membrane"/>
    <property type="evidence" value="ECO:0007669"/>
    <property type="project" value="InterPro"/>
</dbReference>
<evidence type="ECO:0000313" key="4">
    <source>
        <dbReference type="EMBL" id="ABR46375.1"/>
    </source>
</evidence>
<dbReference type="PANTHER" id="PTHR39160:SF4">
    <property type="entry name" value="RESUSCITATION-PROMOTING FACTOR RPFB"/>
    <property type="match status" value="1"/>
</dbReference>
<dbReference type="Proteomes" id="UP000001572">
    <property type="component" value="Chromosome"/>
</dbReference>
<keyword evidence="1" id="KW-0732">Signal</keyword>
<keyword evidence="2" id="KW-0812">Transmembrane</keyword>
<dbReference type="InterPro" id="IPR010611">
    <property type="entry name" value="3D_dom"/>
</dbReference>
<dbReference type="OrthoDB" id="9798935at2"/>
<dbReference type="Pfam" id="PF03990">
    <property type="entry name" value="DUF348"/>
    <property type="match status" value="2"/>
</dbReference>
<dbReference type="InterPro" id="IPR036908">
    <property type="entry name" value="RlpA-like_sf"/>
</dbReference>
<evidence type="ECO:0000256" key="1">
    <source>
        <dbReference type="ARBA" id="ARBA00022729"/>
    </source>
</evidence>
<dbReference type="GO" id="GO:0004553">
    <property type="term" value="F:hydrolase activity, hydrolyzing O-glycosyl compounds"/>
    <property type="evidence" value="ECO:0007669"/>
    <property type="project" value="InterPro"/>
</dbReference>
<dbReference type="SMART" id="SM01208">
    <property type="entry name" value="G5"/>
    <property type="match status" value="1"/>
</dbReference>
<protein>
    <submittedName>
        <fullName evidence="4">3D domain protein</fullName>
    </submittedName>
</protein>
<dbReference type="InterPro" id="IPR007137">
    <property type="entry name" value="DUF348"/>
</dbReference>
<dbReference type="Pfam" id="PF06725">
    <property type="entry name" value="3D"/>
    <property type="match status" value="1"/>
</dbReference>
<dbReference type="Pfam" id="PF07501">
    <property type="entry name" value="G5"/>
    <property type="match status" value="1"/>
</dbReference>